<accession>A0A150R8D5</accession>
<proteinExistence type="predicted"/>
<gene>
    <name evidence="1" type="ORF">BE17_10815</name>
</gene>
<dbReference type="EMBL" id="JEMB01002997">
    <property type="protein sequence ID" value="KYF76559.1"/>
    <property type="molecule type" value="Genomic_DNA"/>
</dbReference>
<dbReference type="Proteomes" id="UP000075635">
    <property type="component" value="Unassembled WGS sequence"/>
</dbReference>
<comment type="caution">
    <text evidence="1">The sequence shown here is derived from an EMBL/GenBank/DDBJ whole genome shotgun (WGS) entry which is preliminary data.</text>
</comment>
<dbReference type="AlphaFoldDB" id="A0A150R8D5"/>
<organism evidence="1 2">
    <name type="scientific">Sorangium cellulosum</name>
    <name type="common">Polyangium cellulosum</name>
    <dbReference type="NCBI Taxonomy" id="56"/>
    <lineage>
        <taxon>Bacteria</taxon>
        <taxon>Pseudomonadati</taxon>
        <taxon>Myxococcota</taxon>
        <taxon>Polyangia</taxon>
        <taxon>Polyangiales</taxon>
        <taxon>Polyangiaceae</taxon>
        <taxon>Sorangium</taxon>
    </lineage>
</organism>
<sequence length="181" mass="19599">MSAINWAATLDAIDANIGDATGATLEIGQQIRAALYKLGQEYDERFSVQVSDAKDAFEAIATAAHDEADRVCRYAESLFGAAGPPLPVNLYSNVAALARCDAAIVATDGEFLKRALRAARSKVLSTYVTGDPITTGRYMNFRGTETRPDLRNYTLSVREIEISMQAQIAAAGEWISLVQYV</sequence>
<protein>
    <submittedName>
        <fullName evidence="1">Uncharacterized protein</fullName>
    </submittedName>
</protein>
<name>A0A150R8D5_SORCE</name>
<evidence type="ECO:0000313" key="2">
    <source>
        <dbReference type="Proteomes" id="UP000075635"/>
    </source>
</evidence>
<evidence type="ECO:0000313" key="1">
    <source>
        <dbReference type="EMBL" id="KYF76559.1"/>
    </source>
</evidence>
<reference evidence="1 2" key="1">
    <citation type="submission" date="2014-02" db="EMBL/GenBank/DDBJ databases">
        <title>The small core and large imbalanced accessory genome model reveals a collaborative survival strategy of Sorangium cellulosum strains in nature.</title>
        <authorList>
            <person name="Han K."/>
            <person name="Peng R."/>
            <person name="Blom J."/>
            <person name="Li Y.-Z."/>
        </authorList>
    </citation>
    <scope>NUCLEOTIDE SEQUENCE [LARGE SCALE GENOMIC DNA]</scope>
    <source>
        <strain evidence="1 2">So0011-07</strain>
    </source>
</reference>